<evidence type="ECO:0000313" key="2">
    <source>
        <dbReference type="Proteomes" id="UP001207408"/>
    </source>
</evidence>
<evidence type="ECO:0000313" key="1">
    <source>
        <dbReference type="EMBL" id="MCW3805619.1"/>
    </source>
</evidence>
<name>A0AAE3MDN1_9BACT</name>
<dbReference type="RefSeq" id="WP_301198989.1">
    <property type="nucleotide sequence ID" value="NZ_JAPDPI010000013.1"/>
</dbReference>
<accession>A0AAE3MDN1</accession>
<keyword evidence="2" id="KW-1185">Reference proteome</keyword>
<protein>
    <submittedName>
        <fullName evidence="1">PorP/SprF family type IX secretion system membrane protein</fullName>
    </submittedName>
</protein>
<proteinExistence type="predicted"/>
<dbReference type="NCBIfam" id="TIGR03519">
    <property type="entry name" value="T9SS_PorP_fam"/>
    <property type="match status" value="1"/>
</dbReference>
<gene>
    <name evidence="1" type="ORF">OM074_08255</name>
</gene>
<comment type="caution">
    <text evidence="1">The sequence shown here is derived from an EMBL/GenBank/DDBJ whole genome shotgun (WGS) entry which is preliminary data.</text>
</comment>
<sequence>MKKMVILHIIIGIGVVVQAQKYYISNLYMYDMFLMNPANAGSDKDCYSFGLFYQNQWLGMEDSPTTQIFNAQGPLSKSLGFGTYVYNDRNGNMKEFGLHQSLSYEVLLGKSRRHISKLAFGLAFSVEQSSIDESNFQNNTTIIDPLIHGGISSGWGYNSNAGVIFMYDDYHIGFSVTNMLNQTNPLYKGDGEPGLPMDWHLFLSGMYKVVDRDVFLEPMVMVRGNSETDKRVDLSLKGTFPTPNPMYALWGLVAYRRTMDDNFGKSLGMAATMGVNYQRISLGLEYQLGLTRAQLEYGSAYQLVLRYTICNNLKHHAIPCSEARKNKKSRYSGMIWY</sequence>
<organism evidence="1 2">
    <name type="scientific">Plebeiibacterium marinum</name>
    <dbReference type="NCBI Taxonomy" id="2992111"/>
    <lineage>
        <taxon>Bacteria</taxon>
        <taxon>Pseudomonadati</taxon>
        <taxon>Bacteroidota</taxon>
        <taxon>Bacteroidia</taxon>
        <taxon>Marinilabiliales</taxon>
        <taxon>Marinilabiliaceae</taxon>
        <taxon>Plebeiibacterium</taxon>
    </lineage>
</organism>
<dbReference type="InterPro" id="IPR019861">
    <property type="entry name" value="PorP/SprF_Bacteroidetes"/>
</dbReference>
<dbReference type="AlphaFoldDB" id="A0AAE3MDN1"/>
<reference evidence="1" key="1">
    <citation type="submission" date="2022-10" db="EMBL/GenBank/DDBJ databases">
        <authorList>
            <person name="Yu W.X."/>
        </authorList>
    </citation>
    <scope>NUCLEOTIDE SEQUENCE</scope>
    <source>
        <strain evidence="1">D04</strain>
    </source>
</reference>
<dbReference type="Proteomes" id="UP001207408">
    <property type="component" value="Unassembled WGS sequence"/>
</dbReference>
<dbReference type="Pfam" id="PF11751">
    <property type="entry name" value="PorP_SprF"/>
    <property type="match status" value="1"/>
</dbReference>
<dbReference type="EMBL" id="JAPDPI010000013">
    <property type="protein sequence ID" value="MCW3805619.1"/>
    <property type="molecule type" value="Genomic_DNA"/>
</dbReference>